<evidence type="ECO:0000313" key="3">
    <source>
        <dbReference type="EMBL" id="HJE96065.1"/>
    </source>
</evidence>
<organism evidence="3 4">
    <name type="scientific">Ligilactobacillus acidipiscis</name>
    <dbReference type="NCBI Taxonomy" id="89059"/>
    <lineage>
        <taxon>Bacteria</taxon>
        <taxon>Bacillati</taxon>
        <taxon>Bacillota</taxon>
        <taxon>Bacilli</taxon>
        <taxon>Lactobacillales</taxon>
        <taxon>Lactobacillaceae</taxon>
        <taxon>Ligilactobacillus</taxon>
    </lineage>
</organism>
<gene>
    <name evidence="3" type="ORF">K8V00_00460</name>
</gene>
<dbReference type="InterPro" id="IPR010982">
    <property type="entry name" value="Lambda_DNA-bd_dom_sf"/>
</dbReference>
<keyword evidence="1" id="KW-0238">DNA-binding</keyword>
<dbReference type="PROSITE" id="PS50943">
    <property type="entry name" value="HTH_CROC1"/>
    <property type="match status" value="1"/>
</dbReference>
<dbReference type="Gene3D" id="1.10.260.40">
    <property type="entry name" value="lambda repressor-like DNA-binding domains"/>
    <property type="match status" value="1"/>
</dbReference>
<dbReference type="SMART" id="SM00530">
    <property type="entry name" value="HTH_XRE"/>
    <property type="match status" value="1"/>
</dbReference>
<reference evidence="3" key="1">
    <citation type="journal article" date="2021" name="PeerJ">
        <title>Extensive microbial diversity within the chicken gut microbiome revealed by metagenomics and culture.</title>
        <authorList>
            <person name="Gilroy R."/>
            <person name="Ravi A."/>
            <person name="Getino M."/>
            <person name="Pursley I."/>
            <person name="Horton D.L."/>
            <person name="Alikhan N.F."/>
            <person name="Baker D."/>
            <person name="Gharbi K."/>
            <person name="Hall N."/>
            <person name="Watson M."/>
            <person name="Adriaenssens E.M."/>
            <person name="Foster-Nyarko E."/>
            <person name="Jarju S."/>
            <person name="Secka A."/>
            <person name="Antonio M."/>
            <person name="Oren A."/>
            <person name="Chaudhuri R.R."/>
            <person name="La Ragione R."/>
            <person name="Hildebrand F."/>
            <person name="Pallen M.J."/>
        </authorList>
    </citation>
    <scope>NUCLEOTIDE SEQUENCE</scope>
    <source>
        <strain evidence="3">CHK174-6876</strain>
    </source>
</reference>
<dbReference type="PANTHER" id="PTHR46558:SF4">
    <property type="entry name" value="DNA-BIDING PHAGE PROTEIN"/>
    <property type="match status" value="1"/>
</dbReference>
<dbReference type="Proteomes" id="UP000707535">
    <property type="component" value="Unassembled WGS sequence"/>
</dbReference>
<dbReference type="CDD" id="cd00093">
    <property type="entry name" value="HTH_XRE"/>
    <property type="match status" value="1"/>
</dbReference>
<feature type="domain" description="HTH cro/C1-type" evidence="2">
    <location>
        <begin position="6"/>
        <end position="60"/>
    </location>
</feature>
<dbReference type="GO" id="GO:0003677">
    <property type="term" value="F:DNA binding"/>
    <property type="evidence" value="ECO:0007669"/>
    <property type="project" value="UniProtKB-KW"/>
</dbReference>
<evidence type="ECO:0000313" key="4">
    <source>
        <dbReference type="Proteomes" id="UP000707535"/>
    </source>
</evidence>
<name>A0A921F663_9LACO</name>
<sequence>MIKNKLKVLRAERNLTQEEFAELFNVSRQTIVSIEKYKYNPSLELALKIARYFNMPLEKIFIYEEEE</sequence>
<protein>
    <submittedName>
        <fullName evidence="3">Helix-turn-helix transcriptional regulator</fullName>
    </submittedName>
</protein>
<evidence type="ECO:0000259" key="2">
    <source>
        <dbReference type="PROSITE" id="PS50943"/>
    </source>
</evidence>
<reference evidence="3" key="2">
    <citation type="submission" date="2021-09" db="EMBL/GenBank/DDBJ databases">
        <authorList>
            <person name="Gilroy R."/>
        </authorList>
    </citation>
    <scope>NUCLEOTIDE SEQUENCE</scope>
    <source>
        <strain evidence="3">CHK174-6876</strain>
    </source>
</reference>
<dbReference type="Pfam" id="PF01381">
    <property type="entry name" value="HTH_3"/>
    <property type="match status" value="1"/>
</dbReference>
<dbReference type="AlphaFoldDB" id="A0A921F663"/>
<dbReference type="InterPro" id="IPR001387">
    <property type="entry name" value="Cro/C1-type_HTH"/>
</dbReference>
<dbReference type="EMBL" id="DYXG01000008">
    <property type="protein sequence ID" value="HJE96065.1"/>
    <property type="molecule type" value="Genomic_DNA"/>
</dbReference>
<dbReference type="PANTHER" id="PTHR46558">
    <property type="entry name" value="TRACRIPTIONAL REGULATORY PROTEIN-RELATED-RELATED"/>
    <property type="match status" value="1"/>
</dbReference>
<accession>A0A921F663</accession>
<comment type="caution">
    <text evidence="3">The sequence shown here is derived from an EMBL/GenBank/DDBJ whole genome shotgun (WGS) entry which is preliminary data.</text>
</comment>
<dbReference type="SUPFAM" id="SSF47413">
    <property type="entry name" value="lambda repressor-like DNA-binding domains"/>
    <property type="match status" value="1"/>
</dbReference>
<proteinExistence type="predicted"/>
<evidence type="ECO:0000256" key="1">
    <source>
        <dbReference type="ARBA" id="ARBA00023125"/>
    </source>
</evidence>